<dbReference type="SUPFAM" id="SSF50156">
    <property type="entry name" value="PDZ domain-like"/>
    <property type="match status" value="2"/>
</dbReference>
<dbReference type="GO" id="GO:0004252">
    <property type="term" value="F:serine-type endopeptidase activity"/>
    <property type="evidence" value="ECO:0007669"/>
    <property type="project" value="InterPro"/>
</dbReference>
<dbReference type="SUPFAM" id="SSF50494">
    <property type="entry name" value="Trypsin-like serine proteases"/>
    <property type="match status" value="1"/>
</dbReference>
<feature type="compositionally biased region" description="Basic and acidic residues" evidence="3">
    <location>
        <begin position="1"/>
        <end position="44"/>
    </location>
</feature>
<feature type="region of interest" description="Disordered" evidence="3">
    <location>
        <begin position="1"/>
        <end position="67"/>
    </location>
</feature>
<dbReference type="InterPro" id="IPR036034">
    <property type="entry name" value="PDZ_sf"/>
</dbReference>
<dbReference type="Gene3D" id="2.30.42.10">
    <property type="match status" value="2"/>
</dbReference>
<dbReference type="Pfam" id="PF13180">
    <property type="entry name" value="PDZ_2"/>
    <property type="match status" value="2"/>
</dbReference>
<dbReference type="PROSITE" id="PS50106">
    <property type="entry name" value="PDZ"/>
    <property type="match status" value="2"/>
</dbReference>
<protein>
    <submittedName>
        <fullName evidence="5">PDZ domain-containing protein</fullName>
    </submittedName>
</protein>
<dbReference type="PRINTS" id="PR00834">
    <property type="entry name" value="PROTEASES2C"/>
</dbReference>
<evidence type="ECO:0000259" key="4">
    <source>
        <dbReference type="PROSITE" id="PS50106"/>
    </source>
</evidence>
<dbReference type="PANTHER" id="PTHR43343">
    <property type="entry name" value="PEPTIDASE S12"/>
    <property type="match status" value="1"/>
</dbReference>
<organism evidence="5 6">
    <name type="scientific">Alteriqipengyuania halimionae</name>
    <dbReference type="NCBI Taxonomy" id="1926630"/>
    <lineage>
        <taxon>Bacteria</taxon>
        <taxon>Pseudomonadati</taxon>
        <taxon>Pseudomonadota</taxon>
        <taxon>Alphaproteobacteria</taxon>
        <taxon>Sphingomonadales</taxon>
        <taxon>Erythrobacteraceae</taxon>
        <taxon>Alteriqipengyuania</taxon>
    </lineage>
</organism>
<reference evidence="5 6" key="1">
    <citation type="submission" date="2019-12" db="EMBL/GenBank/DDBJ databases">
        <title>Genomic-based taxomic classification of the family Erythrobacteraceae.</title>
        <authorList>
            <person name="Xu L."/>
        </authorList>
    </citation>
    <scope>NUCLEOTIDE SEQUENCE [LARGE SCALE GENOMIC DNA]</scope>
    <source>
        <strain evidence="5 6">LMG 29519</strain>
    </source>
</reference>
<evidence type="ECO:0000313" key="5">
    <source>
        <dbReference type="EMBL" id="MXP09886.1"/>
    </source>
</evidence>
<evidence type="ECO:0000313" key="6">
    <source>
        <dbReference type="Proteomes" id="UP000429229"/>
    </source>
</evidence>
<dbReference type="GO" id="GO:0006508">
    <property type="term" value="P:proteolysis"/>
    <property type="evidence" value="ECO:0007669"/>
    <property type="project" value="UniProtKB-KW"/>
</dbReference>
<name>A0A6I4U2C9_9SPHN</name>
<feature type="domain" description="PDZ" evidence="4">
    <location>
        <begin position="361"/>
        <end position="425"/>
    </location>
</feature>
<evidence type="ECO:0000256" key="2">
    <source>
        <dbReference type="ARBA" id="ARBA00022801"/>
    </source>
</evidence>
<gene>
    <name evidence="5" type="ORF">GRI68_06810</name>
</gene>
<evidence type="ECO:0000256" key="3">
    <source>
        <dbReference type="SAM" id="MobiDB-lite"/>
    </source>
</evidence>
<dbReference type="Gene3D" id="2.40.10.120">
    <property type="match status" value="1"/>
</dbReference>
<comment type="caution">
    <text evidence="5">The sequence shown here is derived from an EMBL/GenBank/DDBJ whole genome shotgun (WGS) entry which is preliminary data.</text>
</comment>
<dbReference type="SMART" id="SM00228">
    <property type="entry name" value="PDZ"/>
    <property type="match status" value="2"/>
</dbReference>
<keyword evidence="2" id="KW-0378">Hydrolase</keyword>
<dbReference type="InterPro" id="IPR001478">
    <property type="entry name" value="PDZ"/>
</dbReference>
<dbReference type="Pfam" id="PF13365">
    <property type="entry name" value="Trypsin_2"/>
    <property type="match status" value="1"/>
</dbReference>
<dbReference type="EMBL" id="WTYR01000001">
    <property type="protein sequence ID" value="MXP09886.1"/>
    <property type="molecule type" value="Genomic_DNA"/>
</dbReference>
<feature type="compositionally biased region" description="Basic and acidic residues" evidence="3">
    <location>
        <begin position="57"/>
        <end position="67"/>
    </location>
</feature>
<proteinExistence type="predicted"/>
<sequence>MRWQRQPEAEPQELVERGRKDRKAAEQDVFGARDKEERNVERGKQPVLDIGRGKQQQRGDDRENLDEKLEEARPRLCLGIRGRFRHSCPVQIPLGRFYAKRRAVQVAPILTEFVHRPGRRAGSQGAQEETRAQFMKFNCLHGGLAMLLTIAAPMPASAAAAMDEAEEAREPTPIEIAMRSVVTISYGAEEDDPDGSGFVAHSSGIIVTNTHVVPRAKGDAVRVTFREGMVYDGTVIGRDPRTDLAVIRIEPEAALVPLKLAPTSKAGLGTKVFALGNPMGKRFSVTSGIVGGYDRAYDAVWPVPFLQHDAALNPGNSGGPLIDERGRVLGVNTATPPETLFDMGIGLAIPVELVAKLVPELVAQGTIRRGALGVKVSSADSQIAAALGAGDRKGLLIDEVLPDGAAAKAGLEPGDVILELDDQPLLLARDLSLALLDSRPGETRTLTVFRDGREVTQEITLGLDDPTTGEVGRVATLSLYPTEDSGKDRAFGLRFDKRDGAIVVASVEEGSTAQLYGLYEGDRILAINGKPAGEVGSFTAEVGGMMGDVVVLRVQREGMGTFHVALPLSASAAESRRPGDQKRFPQGPL</sequence>
<dbReference type="InterPro" id="IPR051201">
    <property type="entry name" value="Chloro_Bact_Ser_Proteases"/>
</dbReference>
<feature type="domain" description="PDZ" evidence="4">
    <location>
        <begin position="476"/>
        <end position="541"/>
    </location>
</feature>
<dbReference type="Proteomes" id="UP000429229">
    <property type="component" value="Unassembled WGS sequence"/>
</dbReference>
<evidence type="ECO:0000256" key="1">
    <source>
        <dbReference type="ARBA" id="ARBA00022670"/>
    </source>
</evidence>
<dbReference type="InterPro" id="IPR001940">
    <property type="entry name" value="Peptidase_S1C"/>
</dbReference>
<dbReference type="InterPro" id="IPR009003">
    <property type="entry name" value="Peptidase_S1_PA"/>
</dbReference>
<accession>A0A6I4U2C9</accession>
<dbReference type="PANTHER" id="PTHR43343:SF3">
    <property type="entry name" value="PROTEASE DO-LIKE 8, CHLOROPLASTIC"/>
    <property type="match status" value="1"/>
</dbReference>
<keyword evidence="1" id="KW-0645">Protease</keyword>
<dbReference type="AlphaFoldDB" id="A0A6I4U2C9"/>
<keyword evidence="6" id="KW-1185">Reference proteome</keyword>